<reference evidence="2" key="1">
    <citation type="submission" date="2021-04" db="EMBL/GenBank/DDBJ databases">
        <title>Genome based classification of Actinospica acidithermotolerans sp. nov., an actinobacterium isolated from an Indonesian hot spring.</title>
        <authorList>
            <person name="Kusuma A.B."/>
            <person name="Putra K.E."/>
            <person name="Nafisah S."/>
            <person name="Loh J."/>
            <person name="Nouioui I."/>
            <person name="Goodfellow M."/>
        </authorList>
    </citation>
    <scope>NUCLEOTIDE SEQUENCE</scope>
    <source>
        <strain evidence="2">CSCA 57</strain>
    </source>
</reference>
<dbReference type="AlphaFoldDB" id="A0A941IN55"/>
<evidence type="ECO:0000313" key="2">
    <source>
        <dbReference type="EMBL" id="MBR7831672.1"/>
    </source>
</evidence>
<gene>
    <name evidence="2" type="ORF">KDL01_00280</name>
</gene>
<accession>A0A941IN55</accession>
<evidence type="ECO:0000256" key="1">
    <source>
        <dbReference type="SAM" id="Phobius"/>
    </source>
</evidence>
<name>A0A941IN55_9ACTN</name>
<keyword evidence="1" id="KW-0472">Membrane</keyword>
<keyword evidence="3" id="KW-1185">Reference proteome</keyword>
<feature type="transmembrane region" description="Helical" evidence="1">
    <location>
        <begin position="6"/>
        <end position="23"/>
    </location>
</feature>
<dbReference type="Proteomes" id="UP000675781">
    <property type="component" value="Unassembled WGS sequence"/>
</dbReference>
<dbReference type="RefSeq" id="WP_212526203.1">
    <property type="nucleotide sequence ID" value="NZ_JAGSOG010000001.1"/>
</dbReference>
<organism evidence="2 3">
    <name type="scientific">Actinospica durhamensis</name>
    <dbReference type="NCBI Taxonomy" id="1508375"/>
    <lineage>
        <taxon>Bacteria</taxon>
        <taxon>Bacillati</taxon>
        <taxon>Actinomycetota</taxon>
        <taxon>Actinomycetes</taxon>
        <taxon>Catenulisporales</taxon>
        <taxon>Actinospicaceae</taxon>
        <taxon>Actinospica</taxon>
    </lineage>
</organism>
<comment type="caution">
    <text evidence="2">The sequence shown here is derived from an EMBL/GenBank/DDBJ whole genome shotgun (WGS) entry which is preliminary data.</text>
</comment>
<proteinExistence type="predicted"/>
<keyword evidence="1" id="KW-0812">Transmembrane</keyword>
<dbReference type="EMBL" id="JAGSOG010000001">
    <property type="protein sequence ID" value="MBR7831672.1"/>
    <property type="molecule type" value="Genomic_DNA"/>
</dbReference>
<protein>
    <submittedName>
        <fullName evidence="2">Uncharacterized protein</fullName>
    </submittedName>
</protein>
<evidence type="ECO:0000313" key="3">
    <source>
        <dbReference type="Proteomes" id="UP000675781"/>
    </source>
</evidence>
<keyword evidence="1" id="KW-1133">Transmembrane helix</keyword>
<sequence>MSRKVLWGIVAGALVIAGYLYWVSDGKHTNLAVGDCVSVSGSGQLDVVDCGAGSGVYKIIAEYDGTDSNQCDAVTGTVKSFVISQSGSGGLVLCAGDAK</sequence>